<feature type="signal peptide" evidence="1">
    <location>
        <begin position="1"/>
        <end position="20"/>
    </location>
</feature>
<gene>
    <name evidence="2" type="ORF">Q7A36_12565</name>
</gene>
<evidence type="ECO:0000256" key="1">
    <source>
        <dbReference type="SAM" id="SignalP"/>
    </source>
</evidence>
<accession>A0ABT9DZ42</accession>
<protein>
    <submittedName>
        <fullName evidence="2">Invasion associated locus B family protein</fullName>
    </submittedName>
</protein>
<dbReference type="EMBL" id="JAUTWS010000010">
    <property type="protein sequence ID" value="MDO9709178.1"/>
    <property type="molecule type" value="Genomic_DNA"/>
</dbReference>
<dbReference type="RefSeq" id="WP_305104042.1">
    <property type="nucleotide sequence ID" value="NZ_JAUTWS010000010.1"/>
</dbReference>
<dbReference type="InterPro" id="IPR038696">
    <property type="entry name" value="IalB_sf"/>
</dbReference>
<feature type="chain" id="PRO_5045251775" evidence="1">
    <location>
        <begin position="21"/>
        <end position="167"/>
    </location>
</feature>
<reference evidence="2 3" key="1">
    <citation type="submission" date="2023-08" db="EMBL/GenBank/DDBJ databases">
        <title>The draft genome sequence of Paracraurococcus sp. LOR1-02.</title>
        <authorList>
            <person name="Kingkaew E."/>
            <person name="Tanasupawat S."/>
        </authorList>
    </citation>
    <scope>NUCLEOTIDE SEQUENCE [LARGE SCALE GENOMIC DNA]</scope>
    <source>
        <strain evidence="2 3">LOR1-02</strain>
    </source>
</reference>
<dbReference type="InterPro" id="IPR010642">
    <property type="entry name" value="Invasion_prot_B"/>
</dbReference>
<keyword evidence="3" id="KW-1185">Reference proteome</keyword>
<keyword evidence="1" id="KW-0732">Signal</keyword>
<organism evidence="2 3">
    <name type="scientific">Paracraurococcus lichenis</name>
    <dbReference type="NCBI Taxonomy" id="3064888"/>
    <lineage>
        <taxon>Bacteria</taxon>
        <taxon>Pseudomonadati</taxon>
        <taxon>Pseudomonadota</taxon>
        <taxon>Alphaproteobacteria</taxon>
        <taxon>Acetobacterales</taxon>
        <taxon>Roseomonadaceae</taxon>
        <taxon>Paracraurococcus</taxon>
    </lineage>
</organism>
<proteinExistence type="predicted"/>
<comment type="caution">
    <text evidence="2">The sequence shown here is derived from an EMBL/GenBank/DDBJ whole genome shotgun (WGS) entry which is preliminary data.</text>
</comment>
<dbReference type="Pfam" id="PF06776">
    <property type="entry name" value="IalB"/>
    <property type="match status" value="1"/>
</dbReference>
<sequence length="167" mass="17518">MRIRSLLMLALLLGPAAASAQPRPQKIGDFQSWTAASFTEGGQKTCYAFTRPSKAEGNRQGVMLTVTHRHTARDTVTISAGYTFPRNAEANVTVSANDLNFYTVGATAAARDGATAVRYFRTGKEAVMRAPGANGKGTVTDTFPLAGFGAAYDAISKECPAAGGGKH</sequence>
<dbReference type="Proteomes" id="UP001243009">
    <property type="component" value="Unassembled WGS sequence"/>
</dbReference>
<evidence type="ECO:0000313" key="2">
    <source>
        <dbReference type="EMBL" id="MDO9709178.1"/>
    </source>
</evidence>
<evidence type="ECO:0000313" key="3">
    <source>
        <dbReference type="Proteomes" id="UP001243009"/>
    </source>
</evidence>
<name>A0ABT9DZ42_9PROT</name>
<dbReference type="Gene3D" id="2.60.40.1880">
    <property type="entry name" value="Invasion associated locus B (IalB) protein"/>
    <property type="match status" value="1"/>
</dbReference>